<evidence type="ECO:0000259" key="5">
    <source>
        <dbReference type="PROSITE" id="PS50893"/>
    </source>
</evidence>
<dbReference type="PANTHER" id="PTHR43335:SF4">
    <property type="entry name" value="ABC TRANSPORTER, ATP-BINDING PROTEIN"/>
    <property type="match status" value="1"/>
</dbReference>
<dbReference type="SUPFAM" id="SSF52540">
    <property type="entry name" value="P-loop containing nucleoside triphosphate hydrolases"/>
    <property type="match status" value="1"/>
</dbReference>
<dbReference type="PANTHER" id="PTHR43335">
    <property type="entry name" value="ABC TRANSPORTER, ATP-BINDING PROTEIN"/>
    <property type="match status" value="1"/>
</dbReference>
<dbReference type="InterPro" id="IPR003593">
    <property type="entry name" value="AAA+_ATPase"/>
</dbReference>
<evidence type="ECO:0000256" key="2">
    <source>
        <dbReference type="ARBA" id="ARBA00022448"/>
    </source>
</evidence>
<evidence type="ECO:0000256" key="1">
    <source>
        <dbReference type="ARBA" id="ARBA00005417"/>
    </source>
</evidence>
<dbReference type="EMBL" id="JAEKOZ010000014">
    <property type="protein sequence ID" value="MBJ3809949.1"/>
    <property type="molecule type" value="Genomic_DNA"/>
</dbReference>
<dbReference type="InterPro" id="IPR027417">
    <property type="entry name" value="P-loop_NTPase"/>
</dbReference>
<comment type="caution">
    <text evidence="6">The sequence shown here is derived from an EMBL/GenBank/DDBJ whole genome shotgun (WGS) entry which is preliminary data.</text>
</comment>
<feature type="domain" description="ABC transporter" evidence="5">
    <location>
        <begin position="14"/>
        <end position="239"/>
    </location>
</feature>
<dbReference type="Gene3D" id="3.40.50.300">
    <property type="entry name" value="P-loop containing nucleotide triphosphate hydrolases"/>
    <property type="match status" value="1"/>
</dbReference>
<accession>A0ABS0X9W0</accession>
<name>A0ABS0X9W0_9ACTN</name>
<keyword evidence="4 6" id="KW-0067">ATP-binding</keyword>
<evidence type="ECO:0000256" key="3">
    <source>
        <dbReference type="ARBA" id="ARBA00022741"/>
    </source>
</evidence>
<sequence length="307" mass="32203">MTSARTFVGDPAAIRVEGLTKHYGRRTAVDDLSFTVGAGRVTGFFGPNGAGKTTALKAVVGLARPTAGRALVGGTPVMSLRPDARRLGVYIEPCGAHPGRTGRAHLRSLAALAGLPRRRVGEVLEIVGLAAAAQRRVGTYSMGMRQRLGLAAALLGDPEILVLDEPVNGLDPQGIRWLRTLLRDRAANGGTVLLSSHMLGEAARTVDDVIMIDRGRLVHEGAIRDLERSGGSVVVVRTADAERLSRLVAAAGGRSTHDDDGGLVIEGLDGAEVARLAHRDGVLLEEIGHRTASLEDVFFGLTGGADR</sequence>
<dbReference type="GO" id="GO:0005524">
    <property type="term" value="F:ATP binding"/>
    <property type="evidence" value="ECO:0007669"/>
    <property type="project" value="UniProtKB-KW"/>
</dbReference>
<protein>
    <submittedName>
        <fullName evidence="6">ATP-binding cassette domain-containing protein</fullName>
    </submittedName>
</protein>
<proteinExistence type="inferred from homology"/>
<dbReference type="Proteomes" id="UP000634780">
    <property type="component" value="Unassembled WGS sequence"/>
</dbReference>
<keyword evidence="7" id="KW-1185">Reference proteome</keyword>
<keyword evidence="3" id="KW-0547">Nucleotide-binding</keyword>
<evidence type="ECO:0000256" key="4">
    <source>
        <dbReference type="ARBA" id="ARBA00022840"/>
    </source>
</evidence>
<keyword evidence="2" id="KW-0813">Transport</keyword>
<gene>
    <name evidence="6" type="ORF">JGB26_23005</name>
</gene>
<dbReference type="InterPro" id="IPR003439">
    <property type="entry name" value="ABC_transporter-like_ATP-bd"/>
</dbReference>
<evidence type="ECO:0000313" key="6">
    <source>
        <dbReference type="EMBL" id="MBJ3809949.1"/>
    </source>
</evidence>
<reference evidence="6 7" key="1">
    <citation type="submission" date="2020-12" db="EMBL/GenBank/DDBJ databases">
        <title>Streptomyces typhae sp. nov., a novel endophytic actinomycete isolated from the root of cattail pollen (Typha angustifolia L.).</title>
        <authorList>
            <person name="Peng C."/>
            <person name="Liu C."/>
        </authorList>
    </citation>
    <scope>NUCLEOTIDE SEQUENCE [LARGE SCALE GENOMIC DNA]</scope>
    <source>
        <strain evidence="6 7">JCM 4753</strain>
    </source>
</reference>
<evidence type="ECO:0000313" key="7">
    <source>
        <dbReference type="Proteomes" id="UP000634780"/>
    </source>
</evidence>
<dbReference type="PROSITE" id="PS50893">
    <property type="entry name" value="ABC_TRANSPORTER_2"/>
    <property type="match status" value="1"/>
</dbReference>
<dbReference type="Pfam" id="PF00005">
    <property type="entry name" value="ABC_tran"/>
    <property type="match status" value="1"/>
</dbReference>
<organism evidence="6 7">
    <name type="scientific">Streptomyces flavofungini</name>
    <dbReference type="NCBI Taxonomy" id="68200"/>
    <lineage>
        <taxon>Bacteria</taxon>
        <taxon>Bacillati</taxon>
        <taxon>Actinomycetota</taxon>
        <taxon>Actinomycetes</taxon>
        <taxon>Kitasatosporales</taxon>
        <taxon>Streptomycetaceae</taxon>
        <taxon>Streptomyces</taxon>
    </lineage>
</organism>
<dbReference type="SMART" id="SM00382">
    <property type="entry name" value="AAA"/>
    <property type="match status" value="1"/>
</dbReference>
<dbReference type="RefSeq" id="WP_190115242.1">
    <property type="nucleotide sequence ID" value="NZ_BMVR01000003.1"/>
</dbReference>
<comment type="similarity">
    <text evidence="1">Belongs to the ABC transporter superfamily.</text>
</comment>